<dbReference type="Pfam" id="PF04350">
    <property type="entry name" value="PilO"/>
    <property type="match status" value="1"/>
</dbReference>
<keyword evidence="1" id="KW-1133">Transmembrane helix</keyword>
<keyword evidence="1" id="KW-0472">Membrane</keyword>
<dbReference type="Proteomes" id="UP000282321">
    <property type="component" value="Unassembled WGS sequence"/>
</dbReference>
<dbReference type="Gene3D" id="3.30.70.60">
    <property type="match status" value="1"/>
</dbReference>
<keyword evidence="1" id="KW-0812">Transmembrane</keyword>
<dbReference type="PANTHER" id="PTHR39555:SF1">
    <property type="entry name" value="TYPE IV PILUS INNER MEMBRANE COMPONENT PILO"/>
    <property type="match status" value="1"/>
</dbReference>
<evidence type="ECO:0000256" key="1">
    <source>
        <dbReference type="SAM" id="Phobius"/>
    </source>
</evidence>
<name>A0A660S962_UNCT6</name>
<feature type="transmembrane region" description="Helical" evidence="1">
    <location>
        <begin position="6"/>
        <end position="28"/>
    </location>
</feature>
<evidence type="ECO:0000313" key="3">
    <source>
        <dbReference type="Proteomes" id="UP000282321"/>
    </source>
</evidence>
<proteinExistence type="predicted"/>
<dbReference type="PANTHER" id="PTHR39555">
    <property type="entry name" value="FIMBRIAL ASSEMBLY PROTEIN PILO-LIKE PROTEIN-RELATED"/>
    <property type="match status" value="1"/>
</dbReference>
<gene>
    <name evidence="2" type="ORF">DRP44_03510</name>
</gene>
<accession>A0A660S962</accession>
<dbReference type="InterPro" id="IPR007445">
    <property type="entry name" value="PilO"/>
</dbReference>
<reference evidence="2 3" key="1">
    <citation type="submission" date="2018-06" db="EMBL/GenBank/DDBJ databases">
        <title>Extensive metabolic versatility and redundancy in microbially diverse, dynamic hydrothermal sediments.</title>
        <authorList>
            <person name="Dombrowski N."/>
            <person name="Teske A."/>
            <person name="Baker B.J."/>
        </authorList>
    </citation>
    <scope>NUCLEOTIDE SEQUENCE [LARGE SCALE GENOMIC DNA]</scope>
    <source>
        <strain evidence="2">B35_G9</strain>
    </source>
</reference>
<dbReference type="InterPro" id="IPR014717">
    <property type="entry name" value="Transl_elong_EF1B/ribsomal_bS6"/>
</dbReference>
<dbReference type="GO" id="GO:0043107">
    <property type="term" value="P:type IV pilus-dependent motility"/>
    <property type="evidence" value="ECO:0007669"/>
    <property type="project" value="InterPro"/>
</dbReference>
<protein>
    <recommendedName>
        <fullName evidence="4">Type 4a pilus biogenesis protein PilO</fullName>
    </recommendedName>
</protein>
<dbReference type="EMBL" id="QNBC01000034">
    <property type="protein sequence ID" value="RKX66730.1"/>
    <property type="molecule type" value="Genomic_DNA"/>
</dbReference>
<sequence length="199" mass="22246">MDKKNIIILSTSALLLIIIIVLWSVLIINKNNAKIRTLKDEHTKISTKLSNARRVAASLDDVKKKYHEMELQWQKASSMLPDRIETAQVIKIIGRLASQQNVKITKFSPAGGVTSSGEYSSAKYKISVESDFNNLGIFLTRLGMTKRIVKTLSFNVGENKKKESKTGRIKTVKADFQIETYALNPGLRPPKTTKKKGGK</sequence>
<organism evidence="2 3">
    <name type="scientific">candidate division TA06 bacterium</name>
    <dbReference type="NCBI Taxonomy" id="2250710"/>
    <lineage>
        <taxon>Bacteria</taxon>
        <taxon>Bacteria division TA06</taxon>
    </lineage>
</organism>
<dbReference type="GO" id="GO:0043683">
    <property type="term" value="P:type IV pilus assembly"/>
    <property type="evidence" value="ECO:0007669"/>
    <property type="project" value="InterPro"/>
</dbReference>
<comment type="caution">
    <text evidence="2">The sequence shown here is derived from an EMBL/GenBank/DDBJ whole genome shotgun (WGS) entry which is preliminary data.</text>
</comment>
<evidence type="ECO:0000313" key="2">
    <source>
        <dbReference type="EMBL" id="RKX66730.1"/>
    </source>
</evidence>
<evidence type="ECO:0008006" key="4">
    <source>
        <dbReference type="Google" id="ProtNLM"/>
    </source>
</evidence>
<dbReference type="AlphaFoldDB" id="A0A660S962"/>